<evidence type="ECO:0000256" key="1">
    <source>
        <dbReference type="SAM" id="MobiDB-lite"/>
    </source>
</evidence>
<feature type="non-terminal residue" evidence="3">
    <location>
        <position position="1"/>
    </location>
</feature>
<evidence type="ECO:0000313" key="4">
    <source>
        <dbReference type="Proteomes" id="UP000184356"/>
    </source>
</evidence>
<dbReference type="EMBL" id="KV878582">
    <property type="protein sequence ID" value="OJJ63534.1"/>
    <property type="molecule type" value="Genomic_DNA"/>
</dbReference>
<keyword evidence="4" id="KW-1185">Reference proteome</keyword>
<dbReference type="OrthoDB" id="5427780at2759"/>
<dbReference type="VEuPathDB" id="FungiDB:ASPSYDRAFT_140218"/>
<organism evidence="3 4">
    <name type="scientific">Aspergillus sydowii CBS 593.65</name>
    <dbReference type="NCBI Taxonomy" id="1036612"/>
    <lineage>
        <taxon>Eukaryota</taxon>
        <taxon>Fungi</taxon>
        <taxon>Dikarya</taxon>
        <taxon>Ascomycota</taxon>
        <taxon>Pezizomycotina</taxon>
        <taxon>Eurotiomycetes</taxon>
        <taxon>Eurotiomycetidae</taxon>
        <taxon>Eurotiales</taxon>
        <taxon>Aspergillaceae</taxon>
        <taxon>Aspergillus</taxon>
        <taxon>Aspergillus subgen. Nidulantes</taxon>
    </lineage>
</organism>
<protein>
    <recommendedName>
        <fullName evidence="2">Myb-like domain-containing protein</fullName>
    </recommendedName>
</protein>
<dbReference type="Proteomes" id="UP000184356">
    <property type="component" value="Unassembled WGS sequence"/>
</dbReference>
<gene>
    <name evidence="3" type="ORF">ASPSYDRAFT_140218</name>
</gene>
<dbReference type="STRING" id="1036612.A0A1L9TVR8"/>
<dbReference type="RefSeq" id="XP_040707340.1">
    <property type="nucleotide sequence ID" value="XM_040841026.1"/>
</dbReference>
<feature type="domain" description="Myb-like" evidence="2">
    <location>
        <begin position="7"/>
        <end position="48"/>
    </location>
</feature>
<dbReference type="AlphaFoldDB" id="A0A1L9TVR8"/>
<dbReference type="InterPro" id="IPR001005">
    <property type="entry name" value="SANT/Myb"/>
</dbReference>
<feature type="compositionally biased region" description="Acidic residues" evidence="1">
    <location>
        <begin position="88"/>
        <end position="99"/>
    </location>
</feature>
<evidence type="ECO:0000313" key="3">
    <source>
        <dbReference type="EMBL" id="OJJ63534.1"/>
    </source>
</evidence>
<dbReference type="GeneID" id="63757099"/>
<sequence length="163" mass="19530">SKDTIQWSIEDDRVLREMKASKISWERISMVMDDRPTAELKKRWIDIQDGKHKGREVRKMYGLDEVDYDWYFDEEYNRERHVSFSPSTDEDEDEDDDDDSLPRRSKTKRVYYIDNEFTLDEVLLLHQIAADWKKDRWETISSRFNEKTGRNISPAQAKSVVDG</sequence>
<name>A0A1L9TVR8_9EURO</name>
<reference evidence="4" key="1">
    <citation type="journal article" date="2017" name="Genome Biol.">
        <title>Comparative genomics reveals high biological diversity and specific adaptations in the industrially and medically important fungal genus Aspergillus.</title>
        <authorList>
            <person name="de Vries R.P."/>
            <person name="Riley R."/>
            <person name="Wiebenga A."/>
            <person name="Aguilar-Osorio G."/>
            <person name="Amillis S."/>
            <person name="Uchima C.A."/>
            <person name="Anderluh G."/>
            <person name="Asadollahi M."/>
            <person name="Askin M."/>
            <person name="Barry K."/>
            <person name="Battaglia E."/>
            <person name="Bayram O."/>
            <person name="Benocci T."/>
            <person name="Braus-Stromeyer S.A."/>
            <person name="Caldana C."/>
            <person name="Canovas D."/>
            <person name="Cerqueira G.C."/>
            <person name="Chen F."/>
            <person name="Chen W."/>
            <person name="Choi C."/>
            <person name="Clum A."/>
            <person name="Dos Santos R.A."/>
            <person name="Damasio A.R."/>
            <person name="Diallinas G."/>
            <person name="Emri T."/>
            <person name="Fekete E."/>
            <person name="Flipphi M."/>
            <person name="Freyberg S."/>
            <person name="Gallo A."/>
            <person name="Gournas C."/>
            <person name="Habgood R."/>
            <person name="Hainaut M."/>
            <person name="Harispe M.L."/>
            <person name="Henrissat B."/>
            <person name="Hilden K.S."/>
            <person name="Hope R."/>
            <person name="Hossain A."/>
            <person name="Karabika E."/>
            <person name="Karaffa L."/>
            <person name="Karanyi Z."/>
            <person name="Krasevec N."/>
            <person name="Kuo A."/>
            <person name="Kusch H."/>
            <person name="LaButti K."/>
            <person name="Lagendijk E.L."/>
            <person name="Lapidus A."/>
            <person name="Levasseur A."/>
            <person name="Lindquist E."/>
            <person name="Lipzen A."/>
            <person name="Logrieco A.F."/>
            <person name="MacCabe A."/>
            <person name="Maekelae M.R."/>
            <person name="Malavazi I."/>
            <person name="Melin P."/>
            <person name="Meyer V."/>
            <person name="Mielnichuk N."/>
            <person name="Miskei M."/>
            <person name="Molnar A.P."/>
            <person name="Mule G."/>
            <person name="Ngan C.Y."/>
            <person name="Orejas M."/>
            <person name="Orosz E."/>
            <person name="Ouedraogo J.P."/>
            <person name="Overkamp K.M."/>
            <person name="Park H.-S."/>
            <person name="Perrone G."/>
            <person name="Piumi F."/>
            <person name="Punt P.J."/>
            <person name="Ram A.F."/>
            <person name="Ramon A."/>
            <person name="Rauscher S."/>
            <person name="Record E."/>
            <person name="Riano-Pachon D.M."/>
            <person name="Robert V."/>
            <person name="Roehrig J."/>
            <person name="Ruller R."/>
            <person name="Salamov A."/>
            <person name="Salih N.S."/>
            <person name="Samson R.A."/>
            <person name="Sandor E."/>
            <person name="Sanguinetti M."/>
            <person name="Schuetze T."/>
            <person name="Sepcic K."/>
            <person name="Shelest E."/>
            <person name="Sherlock G."/>
            <person name="Sophianopoulou V."/>
            <person name="Squina F.M."/>
            <person name="Sun H."/>
            <person name="Susca A."/>
            <person name="Todd R.B."/>
            <person name="Tsang A."/>
            <person name="Unkles S.E."/>
            <person name="van de Wiele N."/>
            <person name="van Rossen-Uffink D."/>
            <person name="Oliveira J.V."/>
            <person name="Vesth T.C."/>
            <person name="Visser J."/>
            <person name="Yu J.-H."/>
            <person name="Zhou M."/>
            <person name="Andersen M.R."/>
            <person name="Archer D.B."/>
            <person name="Baker S.E."/>
            <person name="Benoit I."/>
            <person name="Brakhage A.A."/>
            <person name="Braus G.H."/>
            <person name="Fischer R."/>
            <person name="Frisvad J.C."/>
            <person name="Goldman G.H."/>
            <person name="Houbraken J."/>
            <person name="Oakley B."/>
            <person name="Pocsi I."/>
            <person name="Scazzocchio C."/>
            <person name="Seiboth B."/>
            <person name="vanKuyk P.A."/>
            <person name="Wortman J."/>
            <person name="Dyer P.S."/>
            <person name="Grigoriev I.V."/>
        </authorList>
    </citation>
    <scope>NUCLEOTIDE SEQUENCE [LARGE SCALE GENOMIC DNA]</scope>
    <source>
        <strain evidence="4">CBS 593.65</strain>
    </source>
</reference>
<proteinExistence type="predicted"/>
<feature type="region of interest" description="Disordered" evidence="1">
    <location>
        <begin position="82"/>
        <end position="102"/>
    </location>
</feature>
<dbReference type="PROSITE" id="PS50090">
    <property type="entry name" value="MYB_LIKE"/>
    <property type="match status" value="1"/>
</dbReference>
<evidence type="ECO:0000259" key="2">
    <source>
        <dbReference type="PROSITE" id="PS50090"/>
    </source>
</evidence>
<accession>A0A1L9TVR8</accession>